<dbReference type="Proteomes" id="UP000320380">
    <property type="component" value="Segment"/>
</dbReference>
<feature type="non-terminal residue" evidence="2">
    <location>
        <position position="1"/>
    </location>
</feature>
<accession>T1UI92</accession>
<evidence type="ECO:0000313" key="3">
    <source>
        <dbReference type="Proteomes" id="UP000320380"/>
    </source>
</evidence>
<reference evidence="2 3" key="1">
    <citation type="submission" date="2013-05" db="EMBL/GenBank/DDBJ databases">
        <authorList>
            <person name="Madupu R."/>
            <person name="Halpin R."/>
            <person name="Fedorova N."/>
            <person name="Tsitrin T."/>
            <person name="Stockwell T."/>
            <person name="Amedeo P."/>
            <person name="Appalla L."/>
            <person name="Bishop B."/>
            <person name="Edworthy P."/>
            <person name="Gupta N."/>
            <person name="Hoover J."/>
            <person name="Katzel D."/>
            <person name="Li K."/>
            <person name="Schobel S."/>
            <person name="Shrivastava S."/>
            <person name="Thovarai V."/>
            <person name="Wang S."/>
            <person name="Dehghan S."/>
            <person name="Singh S."/>
            <person name="Liu E.B."/>
            <person name="Seto J."/>
            <person name="Jones M.S."/>
            <person name="Kajon A."/>
            <person name="Gray G."/>
            <person name="Kowalski R."/>
            <person name="Romanowski E."/>
            <person name="Chodosh J."/>
            <person name="Wentworth D.E."/>
            <person name="Seto D."/>
        </authorList>
    </citation>
    <scope>NUCLEOTIDE SEQUENCE [LARGE SCALE GENOMIC DNA]</scope>
    <source>
        <strain evidence="3">human/USA/UFL_Adv3/2004/3[P3/H3/F3]</strain>
    </source>
</reference>
<evidence type="ECO:0000256" key="1">
    <source>
        <dbReference type="SAM" id="MobiDB-lite"/>
    </source>
</evidence>
<sequence>LNSVRSSELGRITRPRLMGEDEYLNDSLLRPEREKNFPNNGIESLVDKMSRWKTYAQDHRDEPKILGATSRPTRRRQRHDRQMGLVWDDEDSADDSSVLDLGGRGGGNPFAHLRPRFGRML</sequence>
<evidence type="ECO:0000313" key="2">
    <source>
        <dbReference type="EMBL" id="AGT76233.1"/>
    </source>
</evidence>
<name>T1UI92_9ADEN</name>
<protein>
    <submittedName>
        <fullName evidence="2">Putative IIIa capsid protein</fullName>
    </submittedName>
</protein>
<proteinExistence type="predicted"/>
<feature type="region of interest" description="Disordered" evidence="1">
    <location>
        <begin position="56"/>
        <end position="108"/>
    </location>
</feature>
<organism evidence="2 3">
    <name type="scientific">Human mastadenovirus B</name>
    <dbReference type="NCBI Taxonomy" id="108098"/>
    <lineage>
        <taxon>Viruses</taxon>
        <taxon>Varidnaviria</taxon>
        <taxon>Bamfordvirae</taxon>
        <taxon>Preplasmiviricota</taxon>
        <taxon>Polisuviricotina</taxon>
        <taxon>Pharingeaviricetes</taxon>
        <taxon>Rowavirales</taxon>
        <taxon>Adenoviridae</taxon>
        <taxon>Mastadenovirus</taxon>
        <taxon>Mastadenovirus blackbeardi</taxon>
    </lineage>
</organism>
<dbReference type="EMBL" id="KF268195">
    <property type="protein sequence ID" value="AGT76233.1"/>
    <property type="molecule type" value="Genomic_DNA"/>
</dbReference>
<gene>
    <name evidence="2" type="primary">L1</name>
    <name evidence="2" type="ORF">H648_34934gpL1</name>
</gene>